<evidence type="ECO:0000256" key="7">
    <source>
        <dbReference type="ARBA" id="ARBA00022989"/>
    </source>
</evidence>
<dbReference type="CDD" id="cd03232">
    <property type="entry name" value="ABCG_PDR_domain2"/>
    <property type="match status" value="1"/>
</dbReference>
<feature type="transmembrane region" description="Helical" evidence="10">
    <location>
        <begin position="1224"/>
        <end position="1243"/>
    </location>
</feature>
<protein>
    <recommendedName>
        <fullName evidence="11">ABC transporter domain-containing protein</fullName>
    </recommendedName>
</protein>
<feature type="compositionally biased region" description="Low complexity" evidence="9">
    <location>
        <begin position="43"/>
        <end position="54"/>
    </location>
</feature>
<dbReference type="Pfam" id="PF06422">
    <property type="entry name" value="PDR_CDR"/>
    <property type="match status" value="1"/>
</dbReference>
<feature type="transmembrane region" description="Helical" evidence="10">
    <location>
        <begin position="1264"/>
        <end position="1295"/>
    </location>
</feature>
<dbReference type="InterPro" id="IPR003593">
    <property type="entry name" value="AAA+_ATPase"/>
</dbReference>
<evidence type="ECO:0000313" key="12">
    <source>
        <dbReference type="EMBL" id="KZT54808.1"/>
    </source>
</evidence>
<proteinExistence type="inferred from homology"/>
<feature type="region of interest" description="Disordered" evidence="9">
    <location>
        <begin position="84"/>
        <end position="108"/>
    </location>
</feature>
<comment type="similarity">
    <text evidence="2">Belongs to the ABC transporter superfamily. ABCG family. PDR (TC 3.A.1.205) subfamily.</text>
</comment>
<dbReference type="InterPro" id="IPR034003">
    <property type="entry name" value="ABCG_PDR_2"/>
</dbReference>
<feature type="transmembrane region" description="Helical" evidence="10">
    <location>
        <begin position="1457"/>
        <end position="1478"/>
    </location>
</feature>
<dbReference type="OrthoDB" id="245989at2759"/>
<evidence type="ECO:0000256" key="5">
    <source>
        <dbReference type="ARBA" id="ARBA00022741"/>
    </source>
</evidence>
<dbReference type="InParanoid" id="A0A165EG87"/>
<feature type="transmembrane region" description="Helical" evidence="10">
    <location>
        <begin position="1307"/>
        <end position="1328"/>
    </location>
</feature>
<dbReference type="InterPro" id="IPR029481">
    <property type="entry name" value="ABC_trans_N"/>
</dbReference>
<evidence type="ECO:0000313" key="13">
    <source>
        <dbReference type="Proteomes" id="UP000076842"/>
    </source>
</evidence>
<evidence type="ECO:0000256" key="10">
    <source>
        <dbReference type="SAM" id="Phobius"/>
    </source>
</evidence>
<evidence type="ECO:0000256" key="9">
    <source>
        <dbReference type="SAM" id="MobiDB-lite"/>
    </source>
</evidence>
<dbReference type="GO" id="GO:0016020">
    <property type="term" value="C:membrane"/>
    <property type="evidence" value="ECO:0007669"/>
    <property type="project" value="UniProtKB-SubCell"/>
</dbReference>
<dbReference type="Pfam" id="PF19055">
    <property type="entry name" value="ABC2_membrane_7"/>
    <property type="match status" value="1"/>
</dbReference>
<keyword evidence="3" id="KW-0813">Transport</keyword>
<dbReference type="InterPro" id="IPR034001">
    <property type="entry name" value="ABCG_PDR_1"/>
</dbReference>
<keyword evidence="4 10" id="KW-0812">Transmembrane</keyword>
<dbReference type="Pfam" id="PF01061">
    <property type="entry name" value="ABC2_membrane"/>
    <property type="match status" value="2"/>
</dbReference>
<dbReference type="GO" id="GO:0140359">
    <property type="term" value="F:ABC-type transporter activity"/>
    <property type="evidence" value="ECO:0007669"/>
    <property type="project" value="InterPro"/>
</dbReference>
<feature type="transmembrane region" description="Helical" evidence="10">
    <location>
        <begin position="534"/>
        <end position="555"/>
    </location>
</feature>
<dbReference type="GO" id="GO:0005524">
    <property type="term" value="F:ATP binding"/>
    <property type="evidence" value="ECO:0007669"/>
    <property type="project" value="UniProtKB-KW"/>
</dbReference>
<dbReference type="GO" id="GO:0016887">
    <property type="term" value="F:ATP hydrolysis activity"/>
    <property type="evidence" value="ECO:0007669"/>
    <property type="project" value="InterPro"/>
</dbReference>
<dbReference type="InterPro" id="IPR010929">
    <property type="entry name" value="PDR_CDR_ABC"/>
</dbReference>
<evidence type="ECO:0000256" key="1">
    <source>
        <dbReference type="ARBA" id="ARBA00004141"/>
    </source>
</evidence>
<evidence type="ECO:0000256" key="6">
    <source>
        <dbReference type="ARBA" id="ARBA00022840"/>
    </source>
</evidence>
<feature type="domain" description="ABC transporter" evidence="11">
    <location>
        <begin position="865"/>
        <end position="1103"/>
    </location>
</feature>
<dbReference type="FunCoup" id="A0A165EG87">
    <property type="interactions" value="104"/>
</dbReference>
<keyword evidence="5" id="KW-0547">Nucleotide-binding</keyword>
<feature type="transmembrane region" description="Helical" evidence="10">
    <location>
        <begin position="561"/>
        <end position="583"/>
    </location>
</feature>
<feature type="domain" description="ABC transporter" evidence="11">
    <location>
        <begin position="177"/>
        <end position="426"/>
    </location>
</feature>
<dbReference type="FunFam" id="3.40.50.300:FF:000054">
    <property type="entry name" value="ABC multidrug transporter atrF"/>
    <property type="match status" value="1"/>
</dbReference>
<dbReference type="PROSITE" id="PS00211">
    <property type="entry name" value="ABC_TRANSPORTER_1"/>
    <property type="match status" value="1"/>
</dbReference>
<dbReference type="InterPro" id="IPR043926">
    <property type="entry name" value="ABCG_dom"/>
</dbReference>
<evidence type="ECO:0000259" key="11">
    <source>
        <dbReference type="PROSITE" id="PS50893"/>
    </source>
</evidence>
<sequence>MAGQSAPKPTGAPGGVIGAPKETSYEEDDGSLSTTTLDVTERPGGPVPSTSSPGEKANVTPENANAHPVDVKAAQDEFHQLQRTLTQRTQLSRRSTRGAGGGDVEKGEESEEFDLLAYLTADMTKADKAGGARLRQKRVGVIWNGLTVTGIGGARLEVETFLLAIRNTFMFLPMMLLSLLRLKRFQPTPKTILNDFNGVLVPGEMCLVLGRPGSGCTSFLKAIANRRGEFLSVDGNVEYAGIGAEEMERRFKGEVVYNQEDDIHLPTLTVHDTLSFALSLKMPPARLTGETRSQLHKEIETMLLRMLNIQHTANTLVGNEYVRGVSGGERKRVSIAEMMASRAHVAAWDNSTRGLDASTALDYTKSLRVLTDVLKQTTFVSLYQAGESIYRLFDKVLVIDEGRQVYFGPAKEAREYFVSLGFKDFPRQTTADYLTGCTDPNEREYQENAVSAPRTPEELEAAFHQSKYWTQMERERKAYNEYIQHNSDVTNEFVEAVMEGKRGAGKKGPYTRSFWGQVKALTARQFKLQMQDHFGLITSYGTSIALALVIGGTFLNLPLSAAGGFTRGSVIFMALLLNALDAFGELPTTMMGRPILYKQTAYAFFRPAALPIANTMADVPFSFLRMTIFDIIVYFMAGLKRNPGGFFTFHLLNYSTFLAMQGLFRTFGILCPDFDTAFRLAALFVPLTVLYSGYLIPVFSMQRWLFWIYYINPLNYGFQSLLENEMGRIDMDCVASYVVPNNALSLNKYPNEVGPNQVCTLPGSLPGQASVAGSNYVQAAFSMDVHWIWRNFGIIVAFFVFFTIAQVVSQEINNRGHGAIGFQIFAHEGKESKKLNEALKERRAAMKPGEEQRDISSLVKSKEPFTFEELNYHVPVPGGTKRLLHDVYGYVKPGTLTALMGASGAGKTTCLDVLAQRKNIGVVKGDILMNGRPLGANFARGTAYAEQMDVHEGSMTVRESLRFSAYLRQESSVPKAEKDKYVEEIIELLEMDDLAEALVFCLGVEARKRLTIGVELASKPQLLLFLDEPTSGLDGQSAWNLVRFLRKLADSGQAILCTIHQPSALLFESFDRLLLLERGGETVYCGPIGKDSQYLREYFAKHGAHCGPTDNPAEFMLEAIGAGTGRRIGPKDWNDVWLESEEYQTLRREINEIKAQALQQPNTEEKPSFYATGIAYQLRLVSQRALTALWRKPEYVWTRLFVHLVISFWVSMTFLRLGNTLQDLQYRVFAIFFVTILPAIIMGQIEPMFILNRMVFVREASSRMYSPIVFALAQLFSEIPYSFLCAVGYFLLMYYPMHFVGNAGYEFGMIFFVEMFGVTLGQAIASLTPTIRIAALFNPPIVLILTTFCGVTIPYPTLGHFWRSWLYQLTPFTRVISGLISNELHHLPVVCTEQEFYVFQPPSGQTCLEWAGDYISEAGGYLANNNATSNCQYCQYEVGQQFYTPLNIDFSTRQRDLWILFCYFIANFIITVIASRFLRYAKR</sequence>
<dbReference type="InterPro" id="IPR017871">
    <property type="entry name" value="ABC_transporter-like_CS"/>
</dbReference>
<dbReference type="Pfam" id="PF14510">
    <property type="entry name" value="ABC_trans_N"/>
    <property type="match status" value="1"/>
</dbReference>
<comment type="subcellular location">
    <subcellularLocation>
        <location evidence="1">Membrane</location>
        <topology evidence="1">Multi-pass membrane protein</topology>
    </subcellularLocation>
</comment>
<feature type="transmembrane region" description="Helical" evidence="10">
    <location>
        <begin position="595"/>
        <end position="613"/>
    </location>
</feature>
<dbReference type="InterPro" id="IPR027417">
    <property type="entry name" value="P-loop_NTPase"/>
</dbReference>
<accession>A0A165EG87</accession>
<name>A0A165EG87_9BASI</name>
<dbReference type="SUPFAM" id="SSF52540">
    <property type="entry name" value="P-loop containing nucleoside triphosphate hydrolases"/>
    <property type="match status" value="2"/>
</dbReference>
<dbReference type="InterPro" id="IPR003439">
    <property type="entry name" value="ABC_transporter-like_ATP-bd"/>
</dbReference>
<dbReference type="Gene3D" id="3.40.50.300">
    <property type="entry name" value="P-loop containing nucleotide triphosphate hydrolases"/>
    <property type="match status" value="2"/>
</dbReference>
<dbReference type="Proteomes" id="UP000076842">
    <property type="component" value="Unassembled WGS sequence"/>
</dbReference>
<evidence type="ECO:0000256" key="2">
    <source>
        <dbReference type="ARBA" id="ARBA00006012"/>
    </source>
</evidence>
<dbReference type="InterPro" id="IPR013525">
    <property type="entry name" value="ABC2_TM"/>
</dbReference>
<reference evidence="12 13" key="1">
    <citation type="journal article" date="2016" name="Mol. Biol. Evol.">
        <title>Comparative Genomics of Early-Diverging Mushroom-Forming Fungi Provides Insights into the Origins of Lignocellulose Decay Capabilities.</title>
        <authorList>
            <person name="Nagy L.G."/>
            <person name="Riley R."/>
            <person name="Tritt A."/>
            <person name="Adam C."/>
            <person name="Daum C."/>
            <person name="Floudas D."/>
            <person name="Sun H."/>
            <person name="Yadav J.S."/>
            <person name="Pangilinan J."/>
            <person name="Larsson K.H."/>
            <person name="Matsuura K."/>
            <person name="Barry K."/>
            <person name="Labutti K."/>
            <person name="Kuo R."/>
            <person name="Ohm R.A."/>
            <person name="Bhattacharya S.S."/>
            <person name="Shirouzu T."/>
            <person name="Yoshinaga Y."/>
            <person name="Martin F.M."/>
            <person name="Grigoriev I.V."/>
            <person name="Hibbett D.S."/>
        </authorList>
    </citation>
    <scope>NUCLEOTIDE SEQUENCE [LARGE SCALE GENOMIC DNA]</scope>
    <source>
        <strain evidence="12 13">HHB12733</strain>
    </source>
</reference>
<feature type="transmembrane region" description="Helical" evidence="10">
    <location>
        <begin position="651"/>
        <end position="670"/>
    </location>
</feature>
<dbReference type="PROSITE" id="PS50893">
    <property type="entry name" value="ABC_TRANSPORTER_2"/>
    <property type="match status" value="2"/>
</dbReference>
<organism evidence="12 13">
    <name type="scientific">Calocera cornea HHB12733</name>
    <dbReference type="NCBI Taxonomy" id="1353952"/>
    <lineage>
        <taxon>Eukaryota</taxon>
        <taxon>Fungi</taxon>
        <taxon>Dikarya</taxon>
        <taxon>Basidiomycota</taxon>
        <taxon>Agaricomycotina</taxon>
        <taxon>Dacrymycetes</taxon>
        <taxon>Dacrymycetales</taxon>
        <taxon>Dacrymycetaceae</taxon>
        <taxon>Calocera</taxon>
    </lineage>
</organism>
<dbReference type="CDD" id="cd03233">
    <property type="entry name" value="ABCG_PDR_domain1"/>
    <property type="match status" value="1"/>
</dbReference>
<keyword evidence="8 10" id="KW-0472">Membrane</keyword>
<dbReference type="STRING" id="1353952.A0A165EG87"/>
<evidence type="ECO:0000256" key="8">
    <source>
        <dbReference type="ARBA" id="ARBA00023136"/>
    </source>
</evidence>
<feature type="region of interest" description="Disordered" evidence="9">
    <location>
        <begin position="1"/>
        <end position="66"/>
    </location>
</feature>
<feature type="transmembrane region" description="Helical" evidence="10">
    <location>
        <begin position="1335"/>
        <end position="1355"/>
    </location>
</feature>
<feature type="transmembrane region" description="Helical" evidence="10">
    <location>
        <begin position="787"/>
        <end position="808"/>
    </location>
</feature>
<feature type="transmembrane region" description="Helical" evidence="10">
    <location>
        <begin position="1200"/>
        <end position="1218"/>
    </location>
</feature>
<evidence type="ECO:0000256" key="3">
    <source>
        <dbReference type="ARBA" id="ARBA00022448"/>
    </source>
</evidence>
<keyword evidence="13" id="KW-1185">Reference proteome</keyword>
<dbReference type="SMART" id="SM00382">
    <property type="entry name" value="AAA"/>
    <property type="match status" value="2"/>
</dbReference>
<evidence type="ECO:0000256" key="4">
    <source>
        <dbReference type="ARBA" id="ARBA00022692"/>
    </source>
</evidence>
<keyword evidence="6" id="KW-0067">ATP-binding</keyword>
<feature type="transmembrane region" description="Helical" evidence="10">
    <location>
        <begin position="676"/>
        <end position="697"/>
    </location>
</feature>
<dbReference type="Pfam" id="PF00005">
    <property type="entry name" value="ABC_tran"/>
    <property type="match status" value="2"/>
</dbReference>
<gene>
    <name evidence="12" type="ORF">CALCODRAFT_438014</name>
</gene>
<keyword evidence="7 10" id="KW-1133">Transmembrane helix</keyword>
<dbReference type="PANTHER" id="PTHR19241">
    <property type="entry name" value="ATP-BINDING CASSETTE TRANSPORTER"/>
    <property type="match status" value="1"/>
</dbReference>
<feature type="compositionally biased region" description="Low complexity" evidence="9">
    <location>
        <begin position="84"/>
        <end position="93"/>
    </location>
</feature>
<dbReference type="EMBL" id="KV424006">
    <property type="protein sequence ID" value="KZT54808.1"/>
    <property type="molecule type" value="Genomic_DNA"/>
</dbReference>